<evidence type="ECO:0000313" key="8">
    <source>
        <dbReference type="EMBL" id="EFJ43307.1"/>
    </source>
</evidence>
<dbReference type="InterPro" id="IPR003368">
    <property type="entry name" value="POMP_repeat"/>
</dbReference>
<evidence type="ECO:0008006" key="10">
    <source>
        <dbReference type="Google" id="ProtNLM"/>
    </source>
</evidence>
<dbReference type="GO" id="GO:0005576">
    <property type="term" value="C:extracellular region"/>
    <property type="evidence" value="ECO:0007669"/>
    <property type="project" value="UniProtKB-SubCell"/>
</dbReference>
<gene>
    <name evidence="8" type="ORF">VOLCADRAFT_96558</name>
</gene>
<evidence type="ECO:0000256" key="2">
    <source>
        <dbReference type="ARBA" id="ARBA00004442"/>
    </source>
</evidence>
<dbReference type="KEGG" id="vcn:VOLCADRAFT_96558"/>
<keyword evidence="9" id="KW-1185">Reference proteome</keyword>
<keyword evidence="4" id="KW-0964">Secreted</keyword>
<dbReference type="SUPFAM" id="SSF51126">
    <property type="entry name" value="Pectin lyase-like"/>
    <property type="match status" value="2"/>
</dbReference>
<dbReference type="RefSeq" id="XP_002955667.1">
    <property type="nucleotide sequence ID" value="XM_002955621.1"/>
</dbReference>
<dbReference type="Proteomes" id="UP000001058">
    <property type="component" value="Unassembled WGS sequence"/>
</dbReference>
<proteinExistence type="predicted"/>
<evidence type="ECO:0000256" key="3">
    <source>
        <dbReference type="ARBA" id="ARBA00004613"/>
    </source>
</evidence>
<evidence type="ECO:0000313" key="9">
    <source>
        <dbReference type="Proteomes" id="UP000001058"/>
    </source>
</evidence>
<evidence type="ECO:0000256" key="6">
    <source>
        <dbReference type="ARBA" id="ARBA00023136"/>
    </source>
</evidence>
<keyword evidence="7" id="KW-0998">Cell outer membrane</keyword>
<dbReference type="InterPro" id="IPR006626">
    <property type="entry name" value="PbH1"/>
</dbReference>
<dbReference type="PANTHER" id="PTHR11319">
    <property type="entry name" value="G PROTEIN-COUPLED RECEPTOR-RELATED"/>
    <property type="match status" value="1"/>
</dbReference>
<comment type="subcellular location">
    <subcellularLocation>
        <location evidence="1">Cell envelope</location>
    </subcellularLocation>
    <subcellularLocation>
        <location evidence="2">Cell outer membrane</location>
    </subcellularLocation>
    <subcellularLocation>
        <location evidence="3">Secreted</location>
    </subcellularLocation>
</comment>
<evidence type="ECO:0000256" key="1">
    <source>
        <dbReference type="ARBA" id="ARBA00004196"/>
    </source>
</evidence>
<dbReference type="PANTHER" id="PTHR11319:SF35">
    <property type="entry name" value="OUTER MEMBRANE PROTEIN PMPC-RELATED"/>
    <property type="match status" value="1"/>
</dbReference>
<dbReference type="AlphaFoldDB" id="D8UAF0"/>
<name>D8UAF0_VOLCA</name>
<evidence type="ECO:0000256" key="7">
    <source>
        <dbReference type="ARBA" id="ARBA00023237"/>
    </source>
</evidence>
<dbReference type="InterPro" id="IPR011050">
    <property type="entry name" value="Pectin_lyase_fold/virulence"/>
</dbReference>
<dbReference type="Pfam" id="PF02415">
    <property type="entry name" value="Chlam_PMP"/>
    <property type="match status" value="1"/>
</dbReference>
<evidence type="ECO:0000256" key="5">
    <source>
        <dbReference type="ARBA" id="ARBA00022729"/>
    </source>
</evidence>
<dbReference type="SMART" id="SM00710">
    <property type="entry name" value="PbH1"/>
    <property type="match status" value="9"/>
</dbReference>
<keyword evidence="5" id="KW-0732">Signal</keyword>
<sequence length="895" mass="93565">MAIKDRLLMQRLLATTQPTPFVYVLCSSSTTIAQVHQLSNAQTQPTHTCRVILRGTPGSAGDPISLDEFSLNCWTGDQAGPNTTQHTPHSSTDTPVRVQLGKELLEFLGQKTSDLLGVSSDWSARPLTPVSRDGSPADDGYELSRSEDWGLDIINVPHLKLVDSVISGVPLSDVAPLLQCLNCSRLTAQNVTIKALQRPSNKAPFGAVRITGLQDAILEGIECSNIRDAMGWACILIQAQAKSSIIVRDSSFLSNSVKRYYLHDFLRSSDSGLPPFPELQYSSPPTAGANLSSTSMSAVPVLRHALICKTDGGYALHDDDDPQIDGYGSVLIVYDRDDNLCGTQHPLDDAMNATVLVERTTISHNMGACGAGIAVQSPSFPQMVGCLSNRHVQLTFVSSIIMYNEADQLDGGGGGGLYFRDSWGGTVHLTIRNESILSSNRACCGVGGAAALQSDSIGDVMFVNTQVSNNTGDRGGGLYLGEFVNLSGLLVYNSTFSNNHALYLGGAIYVEPKEASNGVIKDIRFDGGSILHGNSAYEQGGAIYVRFRGNTATPELTRLVVDGASQMSENQAKNGGAICIQGYNAAVTVNEVLVTGGSELAGNLANNGDGGAIYLSFQGELSNFTIMGASRFSRNTANCTKTDCTSSRGGAIYLSAGKVKHPVLITGGASILSNSAKDAGGAIYMDNGDHSTGLVVSGGSNISCNMAGPTGGAIHIYTASSWAGASYLLQFDAGAVASYNTAQTSGGFLYMFGHAAMEVNLIVNSCNFIQNTAVQGSGGAVYMLQMQFLNVAIDGGSTIALNTAKRQGGAFSLDASRIDLDITGASSISDNLAVGDGGGIYLTAESTDIHVHGSMLSNNKATSGNGGAMSAEGNPFFIPPQGFQAAQLGTLAGST</sequence>
<evidence type="ECO:0000256" key="4">
    <source>
        <dbReference type="ARBA" id="ARBA00022525"/>
    </source>
</evidence>
<accession>D8UAF0</accession>
<dbReference type="OrthoDB" id="552852at2759"/>
<dbReference type="GeneID" id="9626466"/>
<protein>
    <recommendedName>
        <fullName evidence="10">Right handed beta helix domain-containing protein</fullName>
    </recommendedName>
</protein>
<keyword evidence="6" id="KW-0472">Membrane</keyword>
<organism evidence="9">
    <name type="scientific">Volvox carteri f. nagariensis</name>
    <dbReference type="NCBI Taxonomy" id="3068"/>
    <lineage>
        <taxon>Eukaryota</taxon>
        <taxon>Viridiplantae</taxon>
        <taxon>Chlorophyta</taxon>
        <taxon>core chlorophytes</taxon>
        <taxon>Chlorophyceae</taxon>
        <taxon>CS clade</taxon>
        <taxon>Chlamydomonadales</taxon>
        <taxon>Volvocaceae</taxon>
        <taxon>Volvox</taxon>
    </lineage>
</organism>
<dbReference type="EMBL" id="GL378374">
    <property type="protein sequence ID" value="EFJ43307.1"/>
    <property type="molecule type" value="Genomic_DNA"/>
</dbReference>
<reference evidence="8 9" key="1">
    <citation type="journal article" date="2010" name="Science">
        <title>Genomic analysis of organismal complexity in the multicellular green alga Volvox carteri.</title>
        <authorList>
            <person name="Prochnik S.E."/>
            <person name="Umen J."/>
            <person name="Nedelcu A.M."/>
            <person name="Hallmann A."/>
            <person name="Miller S.M."/>
            <person name="Nishii I."/>
            <person name="Ferris P."/>
            <person name="Kuo A."/>
            <person name="Mitros T."/>
            <person name="Fritz-Laylin L.K."/>
            <person name="Hellsten U."/>
            <person name="Chapman J."/>
            <person name="Simakov O."/>
            <person name="Rensing S.A."/>
            <person name="Terry A."/>
            <person name="Pangilinan J."/>
            <person name="Kapitonov V."/>
            <person name="Jurka J."/>
            <person name="Salamov A."/>
            <person name="Shapiro H."/>
            <person name="Schmutz J."/>
            <person name="Grimwood J."/>
            <person name="Lindquist E."/>
            <person name="Lucas S."/>
            <person name="Grigoriev I.V."/>
            <person name="Schmitt R."/>
            <person name="Kirk D."/>
            <person name="Rokhsar D.S."/>
        </authorList>
    </citation>
    <scope>NUCLEOTIDE SEQUENCE [LARGE SCALE GENOMIC DNA]</scope>
    <source>
        <strain evidence="9">f. Nagariensis / Eve</strain>
    </source>
</reference>
<dbReference type="InParanoid" id="D8UAF0"/>